<dbReference type="SUPFAM" id="SSF55073">
    <property type="entry name" value="Nucleotide cyclase"/>
    <property type="match status" value="1"/>
</dbReference>
<accession>A0ABQ6HI14</accession>
<proteinExistence type="predicted"/>
<dbReference type="Pfam" id="PF00563">
    <property type="entry name" value="EAL"/>
    <property type="match status" value="1"/>
</dbReference>
<dbReference type="InterPro" id="IPR035919">
    <property type="entry name" value="EAL_sf"/>
</dbReference>
<reference evidence="4" key="1">
    <citation type="journal article" date="2019" name="Int. J. Syst. Evol. Microbiol.">
        <title>The Global Catalogue of Microorganisms (GCM) 10K type strain sequencing project: providing services to taxonomists for standard genome sequencing and annotation.</title>
        <authorList>
            <consortium name="The Broad Institute Genomics Platform"/>
            <consortium name="The Broad Institute Genome Sequencing Center for Infectious Disease"/>
            <person name="Wu L."/>
            <person name="Ma J."/>
        </authorList>
    </citation>
    <scope>NUCLEOTIDE SEQUENCE [LARGE SCALE GENOMIC DNA]</scope>
    <source>
        <strain evidence="4">NBRC 105830</strain>
    </source>
</reference>
<dbReference type="SUPFAM" id="SSF141868">
    <property type="entry name" value="EAL domain-like"/>
    <property type="match status" value="1"/>
</dbReference>
<keyword evidence="4" id="KW-1185">Reference proteome</keyword>
<evidence type="ECO:0000313" key="4">
    <source>
        <dbReference type="Proteomes" id="UP001157109"/>
    </source>
</evidence>
<dbReference type="Gene3D" id="3.20.20.450">
    <property type="entry name" value="EAL domain"/>
    <property type="match status" value="1"/>
</dbReference>
<dbReference type="SMART" id="SM00052">
    <property type="entry name" value="EAL"/>
    <property type="match status" value="1"/>
</dbReference>
<evidence type="ECO:0008006" key="5">
    <source>
        <dbReference type="Google" id="ProtNLM"/>
    </source>
</evidence>
<dbReference type="PROSITE" id="PS50883">
    <property type="entry name" value="EAL"/>
    <property type="match status" value="1"/>
</dbReference>
<dbReference type="InterPro" id="IPR029787">
    <property type="entry name" value="Nucleotide_cyclase"/>
</dbReference>
<dbReference type="InterPro" id="IPR050706">
    <property type="entry name" value="Cyclic-di-GMP_PDE-like"/>
</dbReference>
<comment type="caution">
    <text evidence="3">The sequence shown here is derived from an EMBL/GenBank/DDBJ whole genome shotgun (WGS) entry which is preliminary data.</text>
</comment>
<feature type="domain" description="EAL" evidence="1">
    <location>
        <begin position="366"/>
        <end position="613"/>
    </location>
</feature>
<dbReference type="Pfam" id="PF00990">
    <property type="entry name" value="GGDEF"/>
    <property type="match status" value="1"/>
</dbReference>
<dbReference type="Gene3D" id="3.30.70.270">
    <property type="match status" value="1"/>
</dbReference>
<dbReference type="CDD" id="cd01948">
    <property type="entry name" value="EAL"/>
    <property type="match status" value="1"/>
</dbReference>
<dbReference type="InterPro" id="IPR029016">
    <property type="entry name" value="GAF-like_dom_sf"/>
</dbReference>
<dbReference type="Proteomes" id="UP001157109">
    <property type="component" value="Unassembled WGS sequence"/>
</dbReference>
<protein>
    <recommendedName>
        <fullName evidence="5">EAL domain-containing protein</fullName>
    </recommendedName>
</protein>
<dbReference type="CDD" id="cd01949">
    <property type="entry name" value="GGDEF"/>
    <property type="match status" value="1"/>
</dbReference>
<dbReference type="EMBL" id="BSUJ01000001">
    <property type="protein sequence ID" value="GMA18102.1"/>
    <property type="molecule type" value="Genomic_DNA"/>
</dbReference>
<dbReference type="PANTHER" id="PTHR33121:SF79">
    <property type="entry name" value="CYCLIC DI-GMP PHOSPHODIESTERASE PDED-RELATED"/>
    <property type="match status" value="1"/>
</dbReference>
<dbReference type="SUPFAM" id="SSF55781">
    <property type="entry name" value="GAF domain-like"/>
    <property type="match status" value="1"/>
</dbReference>
<evidence type="ECO:0000259" key="1">
    <source>
        <dbReference type="PROSITE" id="PS50883"/>
    </source>
</evidence>
<sequence>MHPRELSAVRDAGALTALAELDDVLATTGSRAELVDELRTHLPGLLLADRITLGLQSADASQVEMTVLVGDGDDTDETYLRPTAGSSLQRARDIGVLHLTDLDQSPVPQDVALANRGYRERLVLPLRFGDATIGILSLSTRAPITEETVTVARLAAAIVSTRSHRFGVPEPSDDARTLETQIAQLRHAAHALERTDPLTRLPNRVAVFEAIDEARAAAALGTHSAFAFIDLDHYKITNDKHGHKTGDIVLQSLADRLRGLSGEAPVAFGRVGGDEFGALYYGEAEDLKALLDRLGAELTSHPLVAFDEPVPTTFSAGVFRIDGHGHGIEEIVSRAEGAAYQAKRAGRNRVIVHTLGDPGHQATHEEMRQIDVMRSAINDGRLSMVAQPVRAIRAGLQPPMNAEVLVRLYDEAGHTLLPDDFVALAEQYDVVNALDRAVIKRVVGTLNRTAMPGRVSCNVSPHSLLDPSFVDWASDLISVSKQGQRLVLELTERLPIGRVPTVRDGMHQLRAGGVKFALDDFGAGTTSYGNLRELPVDVLKIDGTLTRGALTSTVDRAMMRSTIEVAQALHIKTIAEGVETSEQLAHVQALGADAVQGYYFGQPTPWPAKDAVI</sequence>
<dbReference type="RefSeq" id="WP_241443673.1">
    <property type="nucleotide sequence ID" value="NZ_BSUJ01000001.1"/>
</dbReference>
<dbReference type="PROSITE" id="PS50887">
    <property type="entry name" value="GGDEF"/>
    <property type="match status" value="1"/>
</dbReference>
<dbReference type="SMART" id="SM00267">
    <property type="entry name" value="GGDEF"/>
    <property type="match status" value="1"/>
</dbReference>
<evidence type="ECO:0000259" key="2">
    <source>
        <dbReference type="PROSITE" id="PS50887"/>
    </source>
</evidence>
<name>A0ABQ6HI14_9MICO</name>
<dbReference type="Gene3D" id="3.30.450.40">
    <property type="match status" value="1"/>
</dbReference>
<dbReference type="InterPro" id="IPR001633">
    <property type="entry name" value="EAL_dom"/>
</dbReference>
<dbReference type="NCBIfam" id="TIGR00254">
    <property type="entry name" value="GGDEF"/>
    <property type="match status" value="1"/>
</dbReference>
<dbReference type="InterPro" id="IPR000160">
    <property type="entry name" value="GGDEF_dom"/>
</dbReference>
<feature type="domain" description="GGDEF" evidence="2">
    <location>
        <begin position="222"/>
        <end position="355"/>
    </location>
</feature>
<dbReference type="InterPro" id="IPR043128">
    <property type="entry name" value="Rev_trsase/Diguanyl_cyclase"/>
</dbReference>
<dbReference type="PANTHER" id="PTHR33121">
    <property type="entry name" value="CYCLIC DI-GMP PHOSPHODIESTERASE PDEF"/>
    <property type="match status" value="1"/>
</dbReference>
<gene>
    <name evidence="3" type="ORF">GCM10025862_01230</name>
</gene>
<evidence type="ECO:0000313" key="3">
    <source>
        <dbReference type="EMBL" id="GMA18102.1"/>
    </source>
</evidence>
<organism evidence="3 4">
    <name type="scientific">Arsenicicoccus piscis</name>
    <dbReference type="NCBI Taxonomy" id="673954"/>
    <lineage>
        <taxon>Bacteria</taxon>
        <taxon>Bacillati</taxon>
        <taxon>Actinomycetota</taxon>
        <taxon>Actinomycetes</taxon>
        <taxon>Micrococcales</taxon>
        <taxon>Intrasporangiaceae</taxon>
        <taxon>Arsenicicoccus</taxon>
    </lineage>
</organism>